<evidence type="ECO:0000256" key="4">
    <source>
        <dbReference type="ARBA" id="ARBA00022692"/>
    </source>
</evidence>
<feature type="transmembrane region" description="Helical" evidence="9">
    <location>
        <begin position="362"/>
        <end position="384"/>
    </location>
</feature>
<keyword evidence="4 9" id="KW-0812">Transmembrane</keyword>
<feature type="transmembrane region" description="Helical" evidence="9">
    <location>
        <begin position="450"/>
        <end position="471"/>
    </location>
</feature>
<dbReference type="EMBL" id="CP159279">
    <property type="protein sequence ID" value="XCH13601.1"/>
    <property type="molecule type" value="Genomic_DNA"/>
</dbReference>
<keyword evidence="6" id="KW-0406">Ion transport</keyword>
<keyword evidence="5 9" id="KW-1133">Transmembrane helix</keyword>
<evidence type="ECO:0000256" key="3">
    <source>
        <dbReference type="ARBA" id="ARBA00022475"/>
    </source>
</evidence>
<gene>
    <name evidence="10" type="ORF">ABRP34_08375</name>
</gene>
<keyword evidence="2" id="KW-0813">Transport</keyword>
<evidence type="ECO:0000256" key="5">
    <source>
        <dbReference type="ARBA" id="ARBA00022989"/>
    </source>
</evidence>
<reference evidence="10" key="1">
    <citation type="submission" date="2024-06" db="EMBL/GenBank/DDBJ databases">
        <title>Biodegradation of dimethachlon by Arthrobacter sp. K5: mechanistic insights and ecological implications.</title>
        <authorList>
            <person name="Hu S."/>
            <person name="Lu P."/>
        </authorList>
    </citation>
    <scope>NUCLEOTIDE SEQUENCE</scope>
    <source>
        <strain evidence="10">K5</strain>
    </source>
</reference>
<proteinExistence type="predicted"/>
<organism evidence="10">
    <name type="scientific">Arthrobacter sp. K5</name>
    <dbReference type="NCBI Taxonomy" id="2839623"/>
    <lineage>
        <taxon>Bacteria</taxon>
        <taxon>Bacillati</taxon>
        <taxon>Actinomycetota</taxon>
        <taxon>Actinomycetes</taxon>
        <taxon>Micrococcales</taxon>
        <taxon>Micrococcaceae</taxon>
        <taxon>Arthrobacter</taxon>
    </lineage>
</organism>
<dbReference type="PANTHER" id="PTHR32024">
    <property type="entry name" value="TRK SYSTEM POTASSIUM UPTAKE PROTEIN TRKG-RELATED"/>
    <property type="match status" value="1"/>
</dbReference>
<dbReference type="PANTHER" id="PTHR32024:SF1">
    <property type="entry name" value="KTR SYSTEM POTASSIUM UPTAKE PROTEIN B"/>
    <property type="match status" value="1"/>
</dbReference>
<dbReference type="GO" id="GO:0030001">
    <property type="term" value="P:metal ion transport"/>
    <property type="evidence" value="ECO:0007669"/>
    <property type="project" value="UniProtKB-ARBA"/>
</dbReference>
<evidence type="ECO:0000256" key="6">
    <source>
        <dbReference type="ARBA" id="ARBA00023065"/>
    </source>
</evidence>
<feature type="transmembrane region" description="Helical" evidence="9">
    <location>
        <begin position="82"/>
        <end position="102"/>
    </location>
</feature>
<evidence type="ECO:0000256" key="9">
    <source>
        <dbReference type="SAM" id="Phobius"/>
    </source>
</evidence>
<feature type="transmembrane region" description="Helical" evidence="9">
    <location>
        <begin position="391"/>
        <end position="409"/>
    </location>
</feature>
<feature type="transmembrane region" description="Helical" evidence="9">
    <location>
        <begin position="145"/>
        <end position="170"/>
    </location>
</feature>
<dbReference type="Pfam" id="PF02386">
    <property type="entry name" value="TrkH"/>
    <property type="match status" value="1"/>
</dbReference>
<feature type="transmembrane region" description="Helical" evidence="9">
    <location>
        <begin position="477"/>
        <end position="499"/>
    </location>
</feature>
<evidence type="ECO:0000313" key="10">
    <source>
        <dbReference type="EMBL" id="XCH13601.1"/>
    </source>
</evidence>
<feature type="transmembrane region" description="Helical" evidence="9">
    <location>
        <begin position="196"/>
        <end position="217"/>
    </location>
</feature>
<dbReference type="RefSeq" id="WP_353713333.1">
    <property type="nucleotide sequence ID" value="NZ_CP159279.1"/>
</dbReference>
<accession>A0AAU8EXA1</accession>
<name>A0AAU8EXA1_9MICC</name>
<dbReference type="GO" id="GO:0005886">
    <property type="term" value="C:plasma membrane"/>
    <property type="evidence" value="ECO:0007669"/>
    <property type="project" value="UniProtKB-SubCell"/>
</dbReference>
<keyword evidence="7 9" id="KW-0472">Membrane</keyword>
<comment type="subcellular location">
    <subcellularLocation>
        <location evidence="1">Cell membrane</location>
        <topology evidence="1">Multi-pass membrane protein</topology>
    </subcellularLocation>
</comment>
<protein>
    <submittedName>
        <fullName evidence="10">Potassium transporter TrkG</fullName>
    </submittedName>
</protein>
<dbReference type="InterPro" id="IPR003445">
    <property type="entry name" value="Cat_transpt"/>
</dbReference>
<feature type="compositionally biased region" description="Low complexity" evidence="8">
    <location>
        <begin position="26"/>
        <end position="44"/>
    </location>
</feature>
<evidence type="ECO:0000256" key="7">
    <source>
        <dbReference type="ARBA" id="ARBA00023136"/>
    </source>
</evidence>
<dbReference type="GO" id="GO:0008324">
    <property type="term" value="F:monoatomic cation transmembrane transporter activity"/>
    <property type="evidence" value="ECO:0007669"/>
    <property type="project" value="InterPro"/>
</dbReference>
<evidence type="ECO:0000256" key="1">
    <source>
        <dbReference type="ARBA" id="ARBA00004651"/>
    </source>
</evidence>
<feature type="region of interest" description="Disordered" evidence="8">
    <location>
        <begin position="1"/>
        <end position="57"/>
    </location>
</feature>
<evidence type="ECO:0000256" key="8">
    <source>
        <dbReference type="SAM" id="MobiDB-lite"/>
    </source>
</evidence>
<sequence>MRDIPAPKARPAGRNARPPGKRLRPAAKTARLAAKSAAKTAKASARTDRKAAGTDRGFGGLWPGGSKVFPRILNVFAPQHPAQVIVLGFAGAVALGTILLMLPIARNGPDGAPFLDALFTSTSSVCVTGLITVDTPVYWSGFGKVVIMALIQIGGFGVMSFGTLLGVLMARRLGLRSRLSAAAETKSNGFGDVRRVLLGVLAISLTVEIVLAGMLAARLVAGYGYEPGHALWHGVFHAVSSFNNAGFALHTDNLIGFAGDPWICLPIAAAVIIGGLGFPVLFELRRQYQRPIHWSMNTKLVLVGTAVLLTAGTVFLTAVEWSNPATLGALKPGERVLAGFFQSVITRTAGFNSVDIGQMHEVSWLGMDILMFIGGGPAGTAGGLKITTFSVLFFILLTELQGGTAVNIFGKRLSRAVHRQAIAVVLLAIALVVGSTMFLMIITDFGQERILFEVISAFATVGLSTGITAAMPPAGQVVLILLMFIGRLGPVTLGAALALRERPLLYEYPKERPLIG</sequence>
<keyword evidence="3" id="KW-1003">Cell membrane</keyword>
<feature type="transmembrane region" description="Helical" evidence="9">
    <location>
        <begin position="421"/>
        <end position="443"/>
    </location>
</feature>
<feature type="transmembrane region" description="Helical" evidence="9">
    <location>
        <begin position="262"/>
        <end position="281"/>
    </location>
</feature>
<evidence type="ECO:0000256" key="2">
    <source>
        <dbReference type="ARBA" id="ARBA00022448"/>
    </source>
</evidence>
<feature type="transmembrane region" description="Helical" evidence="9">
    <location>
        <begin position="301"/>
        <end position="319"/>
    </location>
</feature>
<dbReference type="AlphaFoldDB" id="A0AAU8EXA1"/>